<dbReference type="EMBL" id="JASODW010000014">
    <property type="protein sequence ID" value="MDK6275855.1"/>
    <property type="molecule type" value="Genomic_DNA"/>
</dbReference>
<name>A0AAP4C8C7_9MICC</name>
<accession>A0AAP4C8C7</accession>
<protein>
    <submittedName>
        <fullName evidence="1">Uncharacterized protein</fullName>
    </submittedName>
</protein>
<comment type="caution">
    <text evidence="1">The sequence shown here is derived from an EMBL/GenBank/DDBJ whole genome shotgun (WGS) entry which is preliminary data.</text>
</comment>
<dbReference type="Proteomes" id="UP001240483">
    <property type="component" value="Unassembled WGS sequence"/>
</dbReference>
<sequence length="174" mass="19523">MTNEPRFLIWGPWARSELWVAPEWEGRPELGPWLTENGEDVDDVIAEGRADTLGFPVWFEQSQNCRDTKRPRSDMLWNEGSPAKVVSERFVQTLTDLGATGFSTYPVEVRTRKGEAVEGYVGLVADTTGTTDVTSTGWEDGLQSHRLLVTEKILAGLLEAGLRIDWEPDEPDED</sequence>
<dbReference type="AlphaFoldDB" id="A0AAP4C8C7"/>
<evidence type="ECO:0000313" key="2">
    <source>
        <dbReference type="Proteomes" id="UP001240483"/>
    </source>
</evidence>
<organism evidence="1 2">
    <name type="scientific">Pseudoglutamicibacter cumminsii</name>
    <dbReference type="NCBI Taxonomy" id="156979"/>
    <lineage>
        <taxon>Bacteria</taxon>
        <taxon>Bacillati</taxon>
        <taxon>Actinomycetota</taxon>
        <taxon>Actinomycetes</taxon>
        <taxon>Micrococcales</taxon>
        <taxon>Micrococcaceae</taxon>
        <taxon>Pseudoglutamicibacter</taxon>
    </lineage>
</organism>
<dbReference type="RefSeq" id="WP_285327273.1">
    <property type="nucleotide sequence ID" value="NZ_JASODW010000014.1"/>
</dbReference>
<proteinExistence type="predicted"/>
<reference evidence="1" key="1">
    <citation type="submission" date="2023-05" db="EMBL/GenBank/DDBJ databases">
        <title>Cataloging the Phylogenetic Diversity of Human Bladder Bacteria.</title>
        <authorList>
            <person name="Du J."/>
        </authorList>
    </citation>
    <scope>NUCLEOTIDE SEQUENCE</scope>
    <source>
        <strain evidence="1">UMB9978</strain>
    </source>
</reference>
<evidence type="ECO:0000313" key="1">
    <source>
        <dbReference type="EMBL" id="MDK6275855.1"/>
    </source>
</evidence>
<gene>
    <name evidence="1" type="ORF">QP116_08950</name>
</gene>